<keyword evidence="5" id="KW-0067">ATP-binding</keyword>
<feature type="domain" description="Protein kinase" evidence="8">
    <location>
        <begin position="79"/>
        <end position="388"/>
    </location>
</feature>
<evidence type="ECO:0000256" key="2">
    <source>
        <dbReference type="ARBA" id="ARBA00022679"/>
    </source>
</evidence>
<dbReference type="GO" id="GO:0004707">
    <property type="term" value="F:MAP kinase activity"/>
    <property type="evidence" value="ECO:0007669"/>
    <property type="project" value="UniProtKB-EC"/>
</dbReference>
<dbReference type="Gene3D" id="1.10.510.10">
    <property type="entry name" value="Transferase(Phosphotransferase) domain 1"/>
    <property type="match status" value="1"/>
</dbReference>
<accession>A0A4Z0YGM9</accession>
<dbReference type="PANTHER" id="PTHR48016">
    <property type="entry name" value="MAP KINASE KINASE KINASE SSK2-RELATED-RELATED"/>
    <property type="match status" value="1"/>
</dbReference>
<dbReference type="CDD" id="cd00161">
    <property type="entry name" value="beta-trefoil_Ricin-like"/>
    <property type="match status" value="1"/>
</dbReference>
<evidence type="ECO:0000313" key="10">
    <source>
        <dbReference type="Proteomes" id="UP000297716"/>
    </source>
</evidence>
<dbReference type="Gene3D" id="2.80.10.50">
    <property type="match status" value="1"/>
</dbReference>
<dbReference type="SUPFAM" id="SSF50370">
    <property type="entry name" value="Ricin B-like lectins"/>
    <property type="match status" value="1"/>
</dbReference>
<comment type="catalytic activity">
    <reaction evidence="7">
        <text>L-seryl-[protein] + ATP = O-phospho-L-seryl-[protein] + ADP + H(+)</text>
        <dbReference type="Rhea" id="RHEA:17989"/>
        <dbReference type="Rhea" id="RHEA-COMP:9863"/>
        <dbReference type="Rhea" id="RHEA-COMP:11604"/>
        <dbReference type="ChEBI" id="CHEBI:15378"/>
        <dbReference type="ChEBI" id="CHEBI:29999"/>
        <dbReference type="ChEBI" id="CHEBI:30616"/>
        <dbReference type="ChEBI" id="CHEBI:83421"/>
        <dbReference type="ChEBI" id="CHEBI:456216"/>
        <dbReference type="EC" id="2.7.11.24"/>
    </reaction>
    <physiologicalReaction direction="left-to-right" evidence="7">
        <dbReference type="Rhea" id="RHEA:17990"/>
    </physiologicalReaction>
</comment>
<comment type="catalytic activity">
    <reaction evidence="6">
        <text>L-threonyl-[protein] + ATP = O-phospho-L-threonyl-[protein] + ADP + H(+)</text>
        <dbReference type="Rhea" id="RHEA:46608"/>
        <dbReference type="Rhea" id="RHEA-COMP:11060"/>
        <dbReference type="Rhea" id="RHEA-COMP:11605"/>
        <dbReference type="ChEBI" id="CHEBI:15378"/>
        <dbReference type="ChEBI" id="CHEBI:30013"/>
        <dbReference type="ChEBI" id="CHEBI:30616"/>
        <dbReference type="ChEBI" id="CHEBI:61977"/>
        <dbReference type="ChEBI" id="CHEBI:456216"/>
        <dbReference type="EC" id="2.7.11.24"/>
    </reaction>
    <physiologicalReaction direction="left-to-right" evidence="6">
        <dbReference type="Rhea" id="RHEA:46609"/>
    </physiologicalReaction>
</comment>
<dbReference type="SMART" id="SM00220">
    <property type="entry name" value="S_TKc"/>
    <property type="match status" value="1"/>
</dbReference>
<dbReference type="Pfam" id="PF14200">
    <property type="entry name" value="RicinB_lectin_2"/>
    <property type="match status" value="1"/>
</dbReference>
<evidence type="ECO:0000256" key="7">
    <source>
        <dbReference type="ARBA" id="ARBA00048130"/>
    </source>
</evidence>
<feature type="non-terminal residue" evidence="9">
    <location>
        <position position="1"/>
    </location>
</feature>
<keyword evidence="10" id="KW-1185">Reference proteome</keyword>
<dbReference type="InterPro" id="IPR035992">
    <property type="entry name" value="Ricin_B-like_lectins"/>
</dbReference>
<name>A0A4Z0YGM9_9PEZI</name>
<dbReference type="Proteomes" id="UP000297716">
    <property type="component" value="Unassembled WGS sequence"/>
</dbReference>
<dbReference type="InterPro" id="IPR000772">
    <property type="entry name" value="Ricin_B_lectin"/>
</dbReference>
<dbReference type="AlphaFoldDB" id="A0A4Z0YGM9"/>
<evidence type="ECO:0000256" key="3">
    <source>
        <dbReference type="ARBA" id="ARBA00022741"/>
    </source>
</evidence>
<sequence length="417" mass="46223">IGRARLILGSPDSRELSMVNIADCNASSQWMFRETSRPGYYRLHTVKAGTSRAVDVFNDQGTKSKHLTLTETSTHTGQFWRVDAWGDGFYRFSNLFTGEERHLDVYFDSYGPHLAPGNCIGQHWTLAVHQGAQQAKRESAVISSDLVQDLRLETSVGFDGVTQHTYAYSEPHGGQRAMPVTENWKQSRLLGRGGFGSVWLEACVSGPRQGELRAVKEVKKQDISADATIDYGRELQAVAKFSHRKNILVVRDRPNWWVKIADFGLSKRIEGNTALRTRICTPAYAAPEVLGIFTKYDLDLPREAMEEYSMAVDIWSLGSVVYRMRTGQDAFEDSRDLLQFVVYERPLFMGLLLSHGASAGCTKFIESCLIPSPSHRPAVDQLAGDSWLGALAEALSLAPAASRQTVSSPVIIGSTLS</sequence>
<dbReference type="SUPFAM" id="SSF56112">
    <property type="entry name" value="Protein kinase-like (PK-like)"/>
    <property type="match status" value="1"/>
</dbReference>
<dbReference type="Pfam" id="PF00069">
    <property type="entry name" value="Pkinase"/>
    <property type="match status" value="1"/>
</dbReference>
<proteinExistence type="predicted"/>
<keyword evidence="4" id="KW-0418">Kinase</keyword>
<protein>
    <recommendedName>
        <fullName evidence="1">mitogen-activated protein kinase</fullName>
        <ecNumber evidence="1">2.7.11.24</ecNumber>
    </recommendedName>
</protein>
<dbReference type="OrthoDB" id="10252171at2759"/>
<comment type="caution">
    <text evidence="9">The sequence shown here is derived from an EMBL/GenBank/DDBJ whole genome shotgun (WGS) entry which is preliminary data.</text>
</comment>
<evidence type="ECO:0000259" key="8">
    <source>
        <dbReference type="PROSITE" id="PS50011"/>
    </source>
</evidence>
<evidence type="ECO:0000256" key="5">
    <source>
        <dbReference type="ARBA" id="ARBA00022840"/>
    </source>
</evidence>
<evidence type="ECO:0000256" key="1">
    <source>
        <dbReference type="ARBA" id="ARBA00012411"/>
    </source>
</evidence>
<dbReference type="Gene3D" id="3.30.200.20">
    <property type="entry name" value="Phosphorylase Kinase, domain 1"/>
    <property type="match status" value="1"/>
</dbReference>
<organism evidence="9 10">
    <name type="scientific">Xylaria hypoxylon</name>
    <dbReference type="NCBI Taxonomy" id="37992"/>
    <lineage>
        <taxon>Eukaryota</taxon>
        <taxon>Fungi</taxon>
        <taxon>Dikarya</taxon>
        <taxon>Ascomycota</taxon>
        <taxon>Pezizomycotina</taxon>
        <taxon>Sordariomycetes</taxon>
        <taxon>Xylariomycetidae</taxon>
        <taxon>Xylariales</taxon>
        <taxon>Xylariaceae</taxon>
        <taxon>Xylaria</taxon>
    </lineage>
</organism>
<dbReference type="InterPro" id="IPR050538">
    <property type="entry name" value="MAP_kinase_kinase_kinase"/>
</dbReference>
<keyword evidence="3" id="KW-0547">Nucleotide-binding</keyword>
<dbReference type="PANTHER" id="PTHR48016:SF56">
    <property type="entry name" value="MAPKK KINASE"/>
    <property type="match status" value="1"/>
</dbReference>
<evidence type="ECO:0000256" key="4">
    <source>
        <dbReference type="ARBA" id="ARBA00022777"/>
    </source>
</evidence>
<gene>
    <name evidence="9" type="ORF">E0Z10_g10823</name>
</gene>
<dbReference type="PROSITE" id="PS50011">
    <property type="entry name" value="PROTEIN_KINASE_DOM"/>
    <property type="match status" value="1"/>
</dbReference>
<dbReference type="STRING" id="37992.A0A4Z0YGM9"/>
<evidence type="ECO:0000256" key="6">
    <source>
        <dbReference type="ARBA" id="ARBA00047919"/>
    </source>
</evidence>
<dbReference type="InterPro" id="IPR000719">
    <property type="entry name" value="Prot_kinase_dom"/>
</dbReference>
<reference evidence="9 10" key="1">
    <citation type="submission" date="2019-03" db="EMBL/GenBank/DDBJ databases">
        <title>Draft genome sequence of Xylaria hypoxylon DSM 108379, a ubiquitous saprotrophic-parasitic fungi on hardwood.</title>
        <authorList>
            <person name="Buettner E."/>
            <person name="Leonhardt S."/>
            <person name="Gebauer A.M."/>
            <person name="Liers C."/>
            <person name="Hofrichter M."/>
            <person name="Kellner H."/>
        </authorList>
    </citation>
    <scope>NUCLEOTIDE SEQUENCE [LARGE SCALE GENOMIC DNA]</scope>
    <source>
        <strain evidence="9 10">DSM 108379</strain>
    </source>
</reference>
<dbReference type="EC" id="2.7.11.24" evidence="1"/>
<keyword evidence="2" id="KW-0808">Transferase</keyword>
<evidence type="ECO:0000313" key="9">
    <source>
        <dbReference type="EMBL" id="TGJ76816.1"/>
    </source>
</evidence>
<dbReference type="InterPro" id="IPR011009">
    <property type="entry name" value="Kinase-like_dom_sf"/>
</dbReference>
<dbReference type="EMBL" id="SKBN01000491">
    <property type="protein sequence ID" value="TGJ76816.1"/>
    <property type="molecule type" value="Genomic_DNA"/>
</dbReference>
<dbReference type="GO" id="GO:0005524">
    <property type="term" value="F:ATP binding"/>
    <property type="evidence" value="ECO:0007669"/>
    <property type="project" value="UniProtKB-KW"/>
</dbReference>